<feature type="transmembrane region" description="Helical" evidence="6">
    <location>
        <begin position="170"/>
        <end position="192"/>
    </location>
</feature>
<evidence type="ECO:0000313" key="9">
    <source>
        <dbReference type="Proteomes" id="UP000005959"/>
    </source>
</evidence>
<gene>
    <name evidence="8" type="ORF">HMPREF0454_03868</name>
</gene>
<dbReference type="Pfam" id="PF00892">
    <property type="entry name" value="EamA"/>
    <property type="match status" value="1"/>
</dbReference>
<dbReference type="Proteomes" id="UP000005959">
    <property type="component" value="Unassembled WGS sequence"/>
</dbReference>
<dbReference type="NCBIfam" id="NF008676">
    <property type="entry name" value="PRK11689.1"/>
    <property type="match status" value="1"/>
</dbReference>
<keyword evidence="5 6" id="KW-0472">Membrane</keyword>
<comment type="caution">
    <text evidence="8">The sequence shown here is derived from an EMBL/GenBank/DDBJ whole genome shotgun (WGS) entry which is preliminary data.</text>
</comment>
<dbReference type="PANTHER" id="PTHR42920">
    <property type="entry name" value="OS03G0707200 PROTEIN-RELATED"/>
    <property type="match status" value="1"/>
</dbReference>
<feature type="transmembrane region" description="Helical" evidence="6">
    <location>
        <begin position="115"/>
        <end position="131"/>
    </location>
</feature>
<proteinExistence type="predicted"/>
<feature type="transmembrane region" description="Helical" evidence="6">
    <location>
        <begin position="263"/>
        <end position="282"/>
    </location>
</feature>
<reference evidence="8 9" key="1">
    <citation type="submission" date="2011-08" db="EMBL/GenBank/DDBJ databases">
        <authorList>
            <person name="Weinstock G."/>
            <person name="Sodergren E."/>
            <person name="Clifton S."/>
            <person name="Fulton L."/>
            <person name="Fulton B."/>
            <person name="Courtney L."/>
            <person name="Fronick C."/>
            <person name="Harrison M."/>
            <person name="Strong C."/>
            <person name="Farmer C."/>
            <person name="Delahaunty K."/>
            <person name="Markovic C."/>
            <person name="Hall O."/>
            <person name="Minx P."/>
            <person name="Tomlinson C."/>
            <person name="Mitreva M."/>
            <person name="Hou S."/>
            <person name="Chen J."/>
            <person name="Wollam A."/>
            <person name="Pepin K.H."/>
            <person name="Johnson M."/>
            <person name="Bhonagiri V."/>
            <person name="Zhang X."/>
            <person name="Suruliraj S."/>
            <person name="Warren W."/>
            <person name="Chinwalla A."/>
            <person name="Mardis E.R."/>
            <person name="Wilson R.K."/>
        </authorList>
    </citation>
    <scope>NUCLEOTIDE SEQUENCE [LARGE SCALE GENOMIC DNA]</scope>
    <source>
        <strain evidence="8 9">ATCC 51873</strain>
    </source>
</reference>
<accession>G9YB89</accession>
<evidence type="ECO:0000256" key="3">
    <source>
        <dbReference type="ARBA" id="ARBA00022692"/>
    </source>
</evidence>
<feature type="transmembrane region" description="Helical" evidence="6">
    <location>
        <begin position="233"/>
        <end position="251"/>
    </location>
</feature>
<feature type="transmembrane region" description="Helical" evidence="6">
    <location>
        <begin position="288"/>
        <end position="308"/>
    </location>
</feature>
<feature type="domain" description="EamA" evidence="7">
    <location>
        <begin position="23"/>
        <end position="155"/>
    </location>
</feature>
<evidence type="ECO:0000259" key="7">
    <source>
        <dbReference type="Pfam" id="PF00892"/>
    </source>
</evidence>
<sequence>MAIKQKSLFIEHRAESMDSTRTKANLCGILAILLWSTIVGLIRNVSEGVGAVAGAALIYTAGSVFLFLLLGSPKLRAFKPAYLFAGGALFASYEICLSLALGYATTRAQSIEVSVINYLWPSFTVLLSFLCNGGKLKLSLLLGVLLSLLGVTVVISGGSLTSLSGMADNIIAHPVSYILAFVGAILWAVYCVVTNKYANGQNGAALFFALTALCLWIKWLLGGAQSFTISLHSAFYIAMAGAAMGFGYAAWNIGMIKGDINLLATLSYFTPILSALFASLILSSLLPTTFWLGVCAVTAGALICWLSTKKRKAQ</sequence>
<comment type="subcellular location">
    <subcellularLocation>
        <location evidence="1">Cell membrane</location>
        <topology evidence="1">Multi-pass membrane protein</topology>
    </subcellularLocation>
</comment>
<dbReference type="GO" id="GO:0005886">
    <property type="term" value="C:plasma membrane"/>
    <property type="evidence" value="ECO:0007669"/>
    <property type="project" value="UniProtKB-SubCell"/>
</dbReference>
<organism evidence="8 9">
    <name type="scientific">Hafnia alvei ATCC 51873</name>
    <dbReference type="NCBI Taxonomy" id="1002364"/>
    <lineage>
        <taxon>Bacteria</taxon>
        <taxon>Pseudomonadati</taxon>
        <taxon>Pseudomonadota</taxon>
        <taxon>Gammaproteobacteria</taxon>
        <taxon>Enterobacterales</taxon>
        <taxon>Hafniaceae</taxon>
        <taxon>Hafnia</taxon>
    </lineage>
</organism>
<dbReference type="InterPro" id="IPR037185">
    <property type="entry name" value="EmrE-like"/>
</dbReference>
<dbReference type="EMBL" id="AGCI01000092">
    <property type="protein sequence ID" value="EHM39529.1"/>
    <property type="molecule type" value="Genomic_DNA"/>
</dbReference>
<feature type="transmembrane region" description="Helical" evidence="6">
    <location>
        <begin position="82"/>
        <end position="103"/>
    </location>
</feature>
<evidence type="ECO:0000256" key="4">
    <source>
        <dbReference type="ARBA" id="ARBA00022989"/>
    </source>
</evidence>
<name>G9YB89_HAFAL</name>
<dbReference type="InterPro" id="IPR000620">
    <property type="entry name" value="EamA_dom"/>
</dbReference>
<dbReference type="PATRIC" id="fig|1002364.3.peg.3487"/>
<dbReference type="InterPro" id="IPR051258">
    <property type="entry name" value="Diverse_Substrate_Transporter"/>
</dbReference>
<dbReference type="SUPFAM" id="SSF103481">
    <property type="entry name" value="Multidrug resistance efflux transporter EmrE"/>
    <property type="match status" value="2"/>
</dbReference>
<keyword evidence="2" id="KW-1003">Cell membrane</keyword>
<evidence type="ECO:0000313" key="8">
    <source>
        <dbReference type="EMBL" id="EHM39529.1"/>
    </source>
</evidence>
<evidence type="ECO:0000256" key="6">
    <source>
        <dbReference type="SAM" id="Phobius"/>
    </source>
</evidence>
<evidence type="ECO:0000256" key="5">
    <source>
        <dbReference type="ARBA" id="ARBA00023136"/>
    </source>
</evidence>
<feature type="transmembrane region" description="Helical" evidence="6">
    <location>
        <begin position="48"/>
        <end position="70"/>
    </location>
</feature>
<dbReference type="HOGENOM" id="CLU_058959_1_1_6"/>
<feature type="transmembrane region" description="Helical" evidence="6">
    <location>
        <begin position="204"/>
        <end position="221"/>
    </location>
</feature>
<keyword evidence="3 6" id="KW-0812">Transmembrane</keyword>
<evidence type="ECO:0000256" key="2">
    <source>
        <dbReference type="ARBA" id="ARBA00022475"/>
    </source>
</evidence>
<feature type="transmembrane region" description="Helical" evidence="6">
    <location>
        <begin position="138"/>
        <end position="158"/>
    </location>
</feature>
<dbReference type="PANTHER" id="PTHR42920:SF24">
    <property type="entry name" value="AROMATIC AMINO ACID EXPORTER YDDG"/>
    <property type="match status" value="1"/>
</dbReference>
<feature type="transmembrane region" description="Helical" evidence="6">
    <location>
        <begin position="24"/>
        <end position="42"/>
    </location>
</feature>
<dbReference type="AlphaFoldDB" id="G9YB89"/>
<evidence type="ECO:0000256" key="1">
    <source>
        <dbReference type="ARBA" id="ARBA00004651"/>
    </source>
</evidence>
<keyword evidence="4 6" id="KW-1133">Transmembrane helix</keyword>
<protein>
    <submittedName>
        <fullName evidence="8">Putative membrane protein</fullName>
    </submittedName>
</protein>